<keyword evidence="2" id="KW-0472">Membrane</keyword>
<reference evidence="4 5" key="1">
    <citation type="journal article" date="2015" name="J. Virol.">
        <title>Salmon gill poxvirus, the deepest representative of the Chordopoxvirinae.</title>
        <authorList>
            <person name="Gjessing M.C."/>
            <person name="Yutin N."/>
            <person name="Tengs T."/>
            <person name="Senkevich T."/>
            <person name="Koonin E.V."/>
            <person name="Ronning H.P."/>
            <person name="Alarson M."/>
            <person name="Ylving S."/>
            <person name="Lie K.-I."/>
            <person name="Saure B."/>
            <person name="Tran L."/>
            <person name="Moss B."/>
            <person name="Dale O.B."/>
        </authorList>
    </citation>
    <scope>NUCLEOTIDE SEQUENCE [LARGE SCALE GENOMIC DNA]</scope>
    <source>
        <strain evidence="4">2012-04-F277-L3G</strain>
    </source>
</reference>
<evidence type="ECO:0000313" key="5">
    <source>
        <dbReference type="Proteomes" id="UP000105007"/>
    </source>
</evidence>
<sequence>MLSYYIFVVVVFSTVNSFTPFFRNDETTNGDGVKCYLNGGFGHNPDTLNNQDLQTLKMNLSGGENVDLIGAEWREPLSEDDHFKHMVSVFDDVTNPDMIYKATSGKKCEEALMAKFASKQGDVYLGPRFTWFSANVSGIRDIQITTGYRSPMFLIPTSVSKFDEEIAKIFELTRLYPTEFILILPRDMDLNTTTGCKMTGAFFMCSNVFPESKFKQYGKDFNLSMVIFHEYRMSLNFHEYIDSWDAQDRLITKLINLTINHETEHHGVQRITYTFVKYQSFYRKHLFPLIRKAVNKMCQYKKSRLIQFVRKAPARPYATDLCLAPSKISNNLWERLKDKTGKYPWTPVQMADALKLFKNKGLIYFNVTSSVGTEEDDRTFITTGSAGVPDYPGLCLYEPVVETRGNYPPEDFSTTQVHGSWGGSSNGSPLITGLSVQELFGFNWKEAYGLQDYVFIKRNLNCGQMTDNILSLHAYMYGVTIVGGDFFRLNCTQDKDTGLYDVCTYYYHTLGLKTSDEIFKQEFDKLWTTHFRFYRMTHLPRERSGNYDRTSLMGRIMRVVCPVSRSHIIQIKSDLASEGNHGSKSSRTRRSIEEDDPTIAGYSFSDDDMFTKVTGQISPNDKAPMKTRKKRGLGDELKKMFTGADKLAKSTKPMTEVQNVAADIADRLAPALQDPRMTTDDLLRLNQEAKKQFRTRVAKVDLGNPSFVPSQPPPNSVVPPPRIPPPIVNRRLKPGHKSGTSTLDSGYGTPDLNKFGSGSPFDTSGMYARVNKPQVRDVQRGVYDLAGHAGGSIGDLLERGPSLKQNPLYGSAGNIAVKSGTIGGGKNDLPLFNDNPIYGGSGPSVNLPPVDPLYSLQGGQQVGVHVEAPGPVYPGGRFTRPGSVKHERYPYEFNPRGGPPIPAQDTKEDAKRRMVEHEKAAMDGKVTLPGCKGGAGRMKRSAVCSPVPKSYAYDPAKTPLESPKSQPKTKWQRFKDTVNKKWKSFKGTKGVMGTGLDVQQMSQEGGVISGRAVVSSGPGIDTSGMFMGAMVSQQMSQNNERLLDDYVRGKYDNLSPEKSTAVAVLKLTDQTGSALMTGGMVTGNPIAMAGGMTLMFATGLATTVMTIYDIMTRTQKHDLLIEKYSSYSKDMNTELAGNRWCLPPQTHKQLTVILGSQRDGVNNDKVTDEKRNNINLMWGSSGETRIEVLMNNIIESDTTIIVKCAGGGWLRFKEVSSVPYVRKIRSNQVTGSSTFEIYSVHALMSMYPSISGGCSDLVDLYITAKQVPNNQISVLTLSNPYEPQEMADLPSDVCDQYPFKKLYVSIPGCSYDTNDVSIGWTTCDQLFRNAYWSSANETWMILNPFAKEGDNIKVWTFKKRDFRDYYPLVPNSNPSHRELGKIEDNLNVFKWPVMYLSDVSGCTNKIRVFGITISTVNASFDGSSLVNQLQVTCPVQATPLGLVKRGLQSSLQEFSLDKFYTSKRFMSTDPDLIVWIYCQDRSSPNIKSDMIELKFDAMETSPPEHSSKQNWAVIGNDRLLCQSRRGLVSSMTWGTTCGLHDFTPNNIKEEVHEINVPGITCPASGFFSNTDKESMETIQLGMFNGFGKVVIPVQTLERLNPAFWTLIERKCKTFSGMQLTLGACDTGVAPLYVEPVVSWTWHWIDQEAEDAFSIKDAGIVFKNGQYASSALKRHNHRLDHCHAYISANTRELAFDCPNAIPIAPFRNKKMCLVIVTSADQCRTPDIACTIRYVETYRGLVREQMRTCQGYTQTRRQGALGLERVISPGSFCERPWVYDSDRDLFNGSQTIIYKVGLDMYLPGQMGKPTIDSIVDPSNPDDLYIKWDVMKLYFDLITDLKNLQEMKNSALTKGINQLADRLTKGGKEISRVNIPVDYLVSKQVEREKEITELQAKILQRLEQMYTDNVIPSTDLYRKLMSHQDRRCCILKYQDTILTVDEFYPDYVDWQCPDPSAFYKNGDMDSGEIFGPEHDWMSNVSLSRYFNERPEYENTWVVCMNKREVYFGDEDEYKKYTEKVEHEMLMDVYEDGMMEIDCVLANHHINKWIQGTIDNGKTVHPLEMSGFVWMTEIVAMDCKNITEQKMMDIVFTYFGKYDDYLDFYGQGSNDGVMYMSNVTESTYIAPIFERFVGEEASRERHAGTDRETTKTETGFGNSLTMNLVVIVCSMVGSLVLYMLLTKMVKSRRRRNRMKALKKSGMEQLEMVESYPLMSNYGRIVKRNVPVTRV</sequence>
<name>A0A0H4XWP7_9POXV</name>
<dbReference type="RefSeq" id="YP_009162526.1">
    <property type="nucleotide sequence ID" value="NC_027707.1"/>
</dbReference>
<keyword evidence="2" id="KW-0812">Transmembrane</keyword>
<feature type="region of interest" description="Disordered" evidence="1">
    <location>
        <begin position="574"/>
        <end position="600"/>
    </location>
</feature>
<feature type="region of interest" description="Disordered" evidence="1">
    <location>
        <begin position="729"/>
        <end position="752"/>
    </location>
</feature>
<organism evidence="4 5">
    <name type="scientific">Salmon gill poxvirus</name>
    <dbReference type="NCBI Taxonomy" id="1680908"/>
    <lineage>
        <taxon>Viruses</taxon>
        <taxon>Varidnaviria</taxon>
        <taxon>Bamfordvirae</taxon>
        <taxon>Nucleocytoviricota</taxon>
        <taxon>Pokkesviricetes</taxon>
        <taxon>Chitovirales</taxon>
        <taxon>Poxviridae</taxon>
        <taxon>Chordopoxvirinae</taxon>
        <taxon>Salmonpoxvirus</taxon>
        <taxon>Salmonpoxvirus gillpox</taxon>
        <taxon>Salmon gillpox virus</taxon>
    </lineage>
</organism>
<feature type="domain" description="Poxvirus B22R protein C-terminal" evidence="3">
    <location>
        <begin position="1064"/>
        <end position="1255"/>
    </location>
</feature>
<evidence type="ECO:0000256" key="2">
    <source>
        <dbReference type="SAM" id="Phobius"/>
    </source>
</evidence>
<evidence type="ECO:0000259" key="3">
    <source>
        <dbReference type="Pfam" id="PF13168"/>
    </source>
</evidence>
<keyword evidence="2" id="KW-1133">Transmembrane helix</keyword>
<gene>
    <name evidence="4" type="ORF">SGPV154</name>
</gene>
<proteinExistence type="predicted"/>
<accession>A0A0H4XWP7</accession>
<dbReference type="KEGG" id="vg:25392321"/>
<feature type="transmembrane region" description="Helical" evidence="2">
    <location>
        <begin position="2156"/>
        <end position="2177"/>
    </location>
</feature>
<dbReference type="Pfam" id="PF13168">
    <property type="entry name" value="Poxvirus_B22R_C"/>
    <property type="match status" value="1"/>
</dbReference>
<evidence type="ECO:0000256" key="1">
    <source>
        <dbReference type="SAM" id="MobiDB-lite"/>
    </source>
</evidence>
<dbReference type="Proteomes" id="UP000105007">
    <property type="component" value="Segment"/>
</dbReference>
<evidence type="ECO:0000313" key="4">
    <source>
        <dbReference type="EMBL" id="AKR04278.1"/>
    </source>
</evidence>
<dbReference type="InterPro" id="IPR025128">
    <property type="entry name" value="Poxvirus_B22R_C_dom"/>
</dbReference>
<keyword evidence="5" id="KW-1185">Reference proteome</keyword>
<dbReference type="EMBL" id="KT159937">
    <property type="protein sequence ID" value="AKR04278.1"/>
    <property type="molecule type" value="Genomic_DNA"/>
</dbReference>
<dbReference type="GeneID" id="25392321"/>
<protein>
    <submittedName>
        <fullName evidence="4">B22R protein</fullName>
    </submittedName>
</protein>